<dbReference type="PANTHER" id="PTHR36205:SF4">
    <property type="match status" value="1"/>
</dbReference>
<evidence type="ECO:0000313" key="3">
    <source>
        <dbReference type="Proteomes" id="UP001147747"/>
    </source>
</evidence>
<dbReference type="GeneID" id="81371755"/>
<protein>
    <submittedName>
        <fullName evidence="2">Uncharacterized protein</fullName>
    </submittedName>
</protein>
<dbReference type="Proteomes" id="UP001147747">
    <property type="component" value="Unassembled WGS sequence"/>
</dbReference>
<dbReference type="EMBL" id="JAPZBU010000008">
    <property type="protein sequence ID" value="KAJ5392648.1"/>
    <property type="molecule type" value="Genomic_DNA"/>
</dbReference>
<dbReference type="RefSeq" id="XP_056488326.1">
    <property type="nucleotide sequence ID" value="XM_056632775.1"/>
</dbReference>
<evidence type="ECO:0000256" key="1">
    <source>
        <dbReference type="SAM" id="MobiDB-lite"/>
    </source>
</evidence>
<dbReference type="AlphaFoldDB" id="A0A9X0B951"/>
<proteinExistence type="predicted"/>
<name>A0A9X0B951_9EURO</name>
<feature type="region of interest" description="Disordered" evidence="1">
    <location>
        <begin position="49"/>
        <end position="73"/>
    </location>
</feature>
<dbReference type="OrthoDB" id="3353407at2759"/>
<comment type="caution">
    <text evidence="2">The sequence shown here is derived from an EMBL/GenBank/DDBJ whole genome shotgun (WGS) entry which is preliminary data.</text>
</comment>
<dbReference type="InterPro" id="IPR021822">
    <property type="entry name" value="DUF3405"/>
</dbReference>
<dbReference type="Pfam" id="PF11885">
    <property type="entry name" value="DUF3405"/>
    <property type="match status" value="1"/>
</dbReference>
<keyword evidence="3" id="KW-1185">Reference proteome</keyword>
<sequence length="421" mass="48729">MGKFNVWQPPRVDWNKASWGTMQAQCSELNADRYGQGLTDMQIMHFLPASPRDSSRKLPRDQPISSSTDSQHKARSAAILRAWHDMEWTDDFKQHVRSLIMELSLHSGGEYQVYILCHAERQNIPLNQEDLDSTRQVKAKFVPPEFMVLTVLFNNQTLESWYPKVEDHSTKSQYLQPVQIFAQTLQQSDYYWQLEMDSRFTGHAYHFLEQAVKFAKAQPRKYLWVRNSYFLIPGAHGTWGRFMRMVDASMRGQNSIWGPMDLSGFIHASSAANTEPPMIPVGPQSPVSPQKMTSLNGVHWGIDLASEMTAPTLALWNGLKAVHVAQPVYVDGKRTSKELGRILNPGTPEKINGCEDSIWNWDHRWDNILYRVSYMFSTQCPEDLYRRWMGFKIDPLQYTDGTYHQDQQGRNWFETGDLRED</sequence>
<evidence type="ECO:0000313" key="2">
    <source>
        <dbReference type="EMBL" id="KAJ5392648.1"/>
    </source>
</evidence>
<feature type="non-terminal residue" evidence="2">
    <location>
        <position position="1"/>
    </location>
</feature>
<accession>A0A9X0B951</accession>
<dbReference type="PANTHER" id="PTHR36205">
    <property type="entry name" value="CHROMOSOME 19, WHOLE GENOME SHOTGUN SEQUENCE"/>
    <property type="match status" value="1"/>
</dbReference>
<gene>
    <name evidence="2" type="ORF">N7509_008138</name>
</gene>
<reference evidence="2" key="2">
    <citation type="journal article" date="2023" name="IMA Fungus">
        <title>Comparative genomic study of the Penicillium genus elucidates a diverse pangenome and 15 lateral gene transfer events.</title>
        <authorList>
            <person name="Petersen C."/>
            <person name="Sorensen T."/>
            <person name="Nielsen M.R."/>
            <person name="Sondergaard T.E."/>
            <person name="Sorensen J.L."/>
            <person name="Fitzpatrick D.A."/>
            <person name="Frisvad J.C."/>
            <person name="Nielsen K.L."/>
        </authorList>
    </citation>
    <scope>NUCLEOTIDE SEQUENCE</scope>
    <source>
        <strain evidence="2">IBT 29677</strain>
    </source>
</reference>
<reference evidence="2" key="1">
    <citation type="submission" date="2022-12" db="EMBL/GenBank/DDBJ databases">
        <authorList>
            <person name="Petersen C."/>
        </authorList>
    </citation>
    <scope>NUCLEOTIDE SEQUENCE</scope>
    <source>
        <strain evidence="2">IBT 29677</strain>
    </source>
</reference>
<organism evidence="2 3">
    <name type="scientific">Penicillium cosmopolitanum</name>
    <dbReference type="NCBI Taxonomy" id="1131564"/>
    <lineage>
        <taxon>Eukaryota</taxon>
        <taxon>Fungi</taxon>
        <taxon>Dikarya</taxon>
        <taxon>Ascomycota</taxon>
        <taxon>Pezizomycotina</taxon>
        <taxon>Eurotiomycetes</taxon>
        <taxon>Eurotiomycetidae</taxon>
        <taxon>Eurotiales</taxon>
        <taxon>Aspergillaceae</taxon>
        <taxon>Penicillium</taxon>
    </lineage>
</organism>